<dbReference type="OrthoDB" id="2431534at2759"/>
<dbReference type="EMBL" id="CAJVPI010005529">
    <property type="protein sequence ID" value="CAG8674490.1"/>
    <property type="molecule type" value="Genomic_DNA"/>
</dbReference>
<sequence length="281" mass="32009">NVWKKSGYHEIITDVNDPVMRGALLILYPPIPPEGWVEPGLDQVVEKLNSLKALGFELTNNAIGDALILFERNLKDIGDTLIDAFANVLRMTKEDILSICLRELLDPERTFEREDSLEFVVNAIDTPEEKILSTFKEYGIENPIDVYLDNNGSLPQDYAFLKNSPIVYKYMLVKFGARSRITRFLMNEITTARIGEAKLRKFNPSLVLSSVTIAGLWNELEDIFNIYCMADVPLELQFLPLIKTCSSDTVIKYLFEGYLTRLFGFEVEFQLPATVQIPILD</sequence>
<reference evidence="1" key="1">
    <citation type="submission" date="2021-06" db="EMBL/GenBank/DDBJ databases">
        <authorList>
            <person name="Kallberg Y."/>
            <person name="Tangrot J."/>
            <person name="Rosling A."/>
        </authorList>
    </citation>
    <scope>NUCLEOTIDE SEQUENCE</scope>
    <source>
        <strain evidence="1">BR232B</strain>
    </source>
</reference>
<proteinExistence type="predicted"/>
<name>A0A9N9HHJ8_9GLOM</name>
<gene>
    <name evidence="1" type="ORF">PBRASI_LOCUS11474</name>
</gene>
<feature type="non-terminal residue" evidence="1">
    <location>
        <position position="281"/>
    </location>
</feature>
<organism evidence="1 2">
    <name type="scientific">Paraglomus brasilianum</name>
    <dbReference type="NCBI Taxonomy" id="144538"/>
    <lineage>
        <taxon>Eukaryota</taxon>
        <taxon>Fungi</taxon>
        <taxon>Fungi incertae sedis</taxon>
        <taxon>Mucoromycota</taxon>
        <taxon>Glomeromycotina</taxon>
        <taxon>Glomeromycetes</taxon>
        <taxon>Paraglomerales</taxon>
        <taxon>Paraglomeraceae</taxon>
        <taxon>Paraglomus</taxon>
    </lineage>
</organism>
<accession>A0A9N9HHJ8</accession>
<protein>
    <submittedName>
        <fullName evidence="1">7835_t:CDS:1</fullName>
    </submittedName>
</protein>
<dbReference type="Proteomes" id="UP000789739">
    <property type="component" value="Unassembled WGS sequence"/>
</dbReference>
<evidence type="ECO:0000313" key="2">
    <source>
        <dbReference type="Proteomes" id="UP000789739"/>
    </source>
</evidence>
<feature type="non-terminal residue" evidence="1">
    <location>
        <position position="1"/>
    </location>
</feature>
<keyword evidence="2" id="KW-1185">Reference proteome</keyword>
<comment type="caution">
    <text evidence="1">The sequence shown here is derived from an EMBL/GenBank/DDBJ whole genome shotgun (WGS) entry which is preliminary data.</text>
</comment>
<dbReference type="AlphaFoldDB" id="A0A9N9HHJ8"/>
<evidence type="ECO:0000313" key="1">
    <source>
        <dbReference type="EMBL" id="CAG8674490.1"/>
    </source>
</evidence>